<sequence length="226" mass="26514">MYIYHIYIYVKYINIYVYISIKRFKFSNLVGTDSVNHMPRNANGCYAQVKDLSKPILVPYWAGGFAFSKAKLLKEVPLDPHTPWLFHGEEFHFASRAWTHGYDFYSPPYDIMFHRYADRAKRGHMSYNDDIASKRDSSEKRINALWGLLQVRTPDPEEYEKANLVDLDKYPLGNKRTIDQFWKFVGINPITQNFTVWPETLWASGGLIRVPWNYPFTDPVLNKAIS</sequence>
<dbReference type="InterPro" id="IPR021067">
    <property type="entry name" value="Glycosyltransferase"/>
</dbReference>
<accession>X6NAL8</accession>
<proteinExistence type="predicted"/>
<comment type="caution">
    <text evidence="1">The sequence shown here is derived from an EMBL/GenBank/DDBJ whole genome shotgun (WGS) entry which is preliminary data.</text>
</comment>
<evidence type="ECO:0000313" key="2">
    <source>
        <dbReference type="Proteomes" id="UP000023152"/>
    </source>
</evidence>
<organism evidence="1 2">
    <name type="scientific">Reticulomyxa filosa</name>
    <dbReference type="NCBI Taxonomy" id="46433"/>
    <lineage>
        <taxon>Eukaryota</taxon>
        <taxon>Sar</taxon>
        <taxon>Rhizaria</taxon>
        <taxon>Retaria</taxon>
        <taxon>Foraminifera</taxon>
        <taxon>Monothalamids</taxon>
        <taxon>Reticulomyxidae</taxon>
        <taxon>Reticulomyxa</taxon>
    </lineage>
</organism>
<dbReference type="Pfam" id="PF11397">
    <property type="entry name" value="GlcNAc"/>
    <property type="match status" value="1"/>
</dbReference>
<gene>
    <name evidence="1" type="ORF">RFI_14263</name>
</gene>
<keyword evidence="2" id="KW-1185">Reference proteome</keyword>
<dbReference type="SUPFAM" id="SSF53448">
    <property type="entry name" value="Nucleotide-diphospho-sugar transferases"/>
    <property type="match status" value="1"/>
</dbReference>
<dbReference type="EMBL" id="ASPP01010357">
    <property type="protein sequence ID" value="ETO22928.1"/>
    <property type="molecule type" value="Genomic_DNA"/>
</dbReference>
<reference evidence="1 2" key="1">
    <citation type="journal article" date="2013" name="Curr. Biol.">
        <title>The Genome of the Foraminiferan Reticulomyxa filosa.</title>
        <authorList>
            <person name="Glockner G."/>
            <person name="Hulsmann N."/>
            <person name="Schleicher M."/>
            <person name="Noegel A.A."/>
            <person name="Eichinger L."/>
            <person name="Gallinger C."/>
            <person name="Pawlowski J."/>
            <person name="Sierra R."/>
            <person name="Euteneuer U."/>
            <person name="Pillet L."/>
            <person name="Moustafa A."/>
            <person name="Platzer M."/>
            <person name="Groth M."/>
            <person name="Szafranski K."/>
            <person name="Schliwa M."/>
        </authorList>
    </citation>
    <scope>NUCLEOTIDE SEQUENCE [LARGE SCALE GENOMIC DNA]</scope>
</reference>
<dbReference type="OrthoDB" id="76265at2759"/>
<dbReference type="Proteomes" id="UP000023152">
    <property type="component" value="Unassembled WGS sequence"/>
</dbReference>
<dbReference type="AlphaFoldDB" id="X6NAL8"/>
<dbReference type="PANTHER" id="PTHR34496">
    <property type="entry name" value="GLCNAC TRANSFERASE-RELATED"/>
    <property type="match status" value="1"/>
</dbReference>
<protein>
    <submittedName>
        <fullName evidence="1">Uncharacterized protein</fullName>
    </submittedName>
</protein>
<dbReference type="InterPro" id="IPR029044">
    <property type="entry name" value="Nucleotide-diphossugar_trans"/>
</dbReference>
<dbReference type="PANTHER" id="PTHR34496:SF6">
    <property type="entry name" value="GLYCOSYLTRANSFERASE 2-LIKE DOMAIN-CONTAINING PROTEIN"/>
    <property type="match status" value="1"/>
</dbReference>
<evidence type="ECO:0000313" key="1">
    <source>
        <dbReference type="EMBL" id="ETO22928.1"/>
    </source>
</evidence>
<name>X6NAL8_RETFI</name>